<dbReference type="Proteomes" id="UP000828941">
    <property type="component" value="Chromosome 11"/>
</dbReference>
<organism evidence="1 2">
    <name type="scientific">Bauhinia variegata</name>
    <name type="common">Purple orchid tree</name>
    <name type="synonym">Phanera variegata</name>
    <dbReference type="NCBI Taxonomy" id="167791"/>
    <lineage>
        <taxon>Eukaryota</taxon>
        <taxon>Viridiplantae</taxon>
        <taxon>Streptophyta</taxon>
        <taxon>Embryophyta</taxon>
        <taxon>Tracheophyta</taxon>
        <taxon>Spermatophyta</taxon>
        <taxon>Magnoliopsida</taxon>
        <taxon>eudicotyledons</taxon>
        <taxon>Gunneridae</taxon>
        <taxon>Pentapetalae</taxon>
        <taxon>rosids</taxon>
        <taxon>fabids</taxon>
        <taxon>Fabales</taxon>
        <taxon>Fabaceae</taxon>
        <taxon>Cercidoideae</taxon>
        <taxon>Cercideae</taxon>
        <taxon>Bauhiniinae</taxon>
        <taxon>Bauhinia</taxon>
    </lineage>
</organism>
<evidence type="ECO:0000313" key="1">
    <source>
        <dbReference type="EMBL" id="KAI4315578.1"/>
    </source>
</evidence>
<comment type="caution">
    <text evidence="1">The sequence shown here is derived from an EMBL/GenBank/DDBJ whole genome shotgun (WGS) entry which is preliminary data.</text>
</comment>
<name>A0ACB9LYB8_BAUVA</name>
<protein>
    <submittedName>
        <fullName evidence="1">Uncharacterized protein</fullName>
    </submittedName>
</protein>
<accession>A0ACB9LYB8</accession>
<reference evidence="1 2" key="1">
    <citation type="journal article" date="2022" name="DNA Res.">
        <title>Chromosomal-level genome assembly of the orchid tree Bauhinia variegata (Leguminosae; Cercidoideae) supports the allotetraploid origin hypothesis of Bauhinia.</title>
        <authorList>
            <person name="Zhong Y."/>
            <person name="Chen Y."/>
            <person name="Zheng D."/>
            <person name="Pang J."/>
            <person name="Liu Y."/>
            <person name="Luo S."/>
            <person name="Meng S."/>
            <person name="Qian L."/>
            <person name="Wei D."/>
            <person name="Dai S."/>
            <person name="Zhou R."/>
        </authorList>
    </citation>
    <scope>NUCLEOTIDE SEQUENCE [LARGE SCALE GENOMIC DNA]</scope>
    <source>
        <strain evidence="1">BV-YZ2020</strain>
    </source>
</reference>
<dbReference type="EMBL" id="CM039436">
    <property type="protein sequence ID" value="KAI4315578.1"/>
    <property type="molecule type" value="Genomic_DNA"/>
</dbReference>
<gene>
    <name evidence="1" type="ORF">L6164_028373</name>
</gene>
<keyword evidence="2" id="KW-1185">Reference proteome</keyword>
<proteinExistence type="predicted"/>
<evidence type="ECO:0000313" key="2">
    <source>
        <dbReference type="Proteomes" id="UP000828941"/>
    </source>
</evidence>
<sequence>MEMPGISMGKSRWVVSLSGRVINEAASFVAFSVLDLVDFILCFVFKVADLLIEAEWKPCYCSNSAITSSGKILIFEKGKSKIVSLISSSCKLEWEDISDTLYSRPSLLSEMWLTVNEINKSKYRTAVINSTIVEMLQGKIGRQERHPKIPRWSDCDCKLCTCWISSCSTSTTITTGGNSNSTSLFVRTQGEGPPISKEKGAREDVIFIHGFISSSLFWTETLFPNFSRATKCGYRLFAVDLLGFGRSPKPSESMYTLREHIEMIERSVLEHHELKSFHIVAHSLGCILALALAVKHPRSVKSLTLLAPPFYAVPKGTTRPTQYVMRKVAPRRVWPPIAFGASIACWYEHISRVICLLICKNHRLWEFLTKLLTRNRVRTFLLEGFFCHTHNAAWHTLHNIICGTAGKMEAYLDAVRENVKCKVTVFHGKDDELIPVDCSYEVQKRIPRANVRVIDNKDHITIVVGRQKAFARELEQIWSNCN</sequence>